<dbReference type="Pfam" id="PF25990">
    <property type="entry name" value="Beta-barrel_YknX"/>
    <property type="match status" value="1"/>
</dbReference>
<dbReference type="RefSeq" id="WP_235313564.1">
    <property type="nucleotide sequence ID" value="NZ_JAKGAS010000008.1"/>
</dbReference>
<reference evidence="4 5" key="1">
    <citation type="submission" date="2022-01" db="EMBL/GenBank/DDBJ databases">
        <title>Paraglaciecola sp. G1-23.</title>
        <authorList>
            <person name="Jin M.S."/>
            <person name="Han D.M."/>
            <person name="Kim H.M."/>
            <person name="Jeon C.O."/>
        </authorList>
    </citation>
    <scope>NUCLEOTIDE SEQUENCE [LARGE SCALE GENOMIC DNA]</scope>
    <source>
        <strain evidence="4 5">G1-23</strain>
    </source>
</reference>
<evidence type="ECO:0000259" key="2">
    <source>
        <dbReference type="Pfam" id="PF25975"/>
    </source>
</evidence>
<dbReference type="Gene3D" id="2.40.420.20">
    <property type="match status" value="1"/>
</dbReference>
<organism evidence="4 5">
    <name type="scientific">Paraglaciecola algarum</name>
    <dbReference type="NCBI Taxonomy" id="3050085"/>
    <lineage>
        <taxon>Bacteria</taxon>
        <taxon>Pseudomonadati</taxon>
        <taxon>Pseudomonadota</taxon>
        <taxon>Gammaproteobacteria</taxon>
        <taxon>Alteromonadales</taxon>
        <taxon>Alteromonadaceae</taxon>
        <taxon>Paraglaciecola</taxon>
    </lineage>
</organism>
<evidence type="ECO:0000313" key="5">
    <source>
        <dbReference type="Proteomes" id="UP001521137"/>
    </source>
</evidence>
<dbReference type="Pfam" id="PF25975">
    <property type="entry name" value="CzcB_C"/>
    <property type="match status" value="1"/>
</dbReference>
<name>A0ABS9DCE4_9ALTE</name>
<keyword evidence="5" id="KW-1185">Reference proteome</keyword>
<protein>
    <submittedName>
        <fullName evidence="4">Efflux RND transporter periplasmic adaptor subunit</fullName>
    </submittedName>
</protein>
<dbReference type="Gene3D" id="2.40.30.170">
    <property type="match status" value="1"/>
</dbReference>
<sequence>MIKYVALAITLTLMACSEAPKSSIPTFQVEQKKFNIEIPAFGELEAEHAKFINAPGRRPMMIEWMAQENTLVKKGEVVARFDAEKLTLDSRKEELEMMLLDEDIVSKKAEKTQQQNALESDKVFVSKEYEFVDAFAIDDLRLYSKLEIIETLSNRDYLGAKDEFIEWKQDSIGERIQSSVDVLDIRKKGHEAKFKQHQSALAKLEVIAPFDGMLVYQKNHRGEKPSVGQTVYPGSVIAKLPNLEQMQAKIYVLDKNAIDLKPEQKVEVRLEAYPDKLLMGTVKSVSGFSRSIDRGNPTKYFDVVVTLPKDKMQLKPGSKVLAKIIVQDEVQKVVIPLQAIFSEKGENYVYLKQGSGFVRQTIKTENKNLHFVEVSEGLSSGDVIALSVPEQV</sequence>
<feature type="domain" description="CzcB-like C-terminal circularly permuted SH3-like" evidence="2">
    <location>
        <begin position="333"/>
        <end position="385"/>
    </location>
</feature>
<dbReference type="InterPro" id="IPR006143">
    <property type="entry name" value="RND_pump_MFP"/>
</dbReference>
<comment type="similarity">
    <text evidence="1">Belongs to the membrane fusion protein (MFP) (TC 8.A.1) family.</text>
</comment>
<dbReference type="InterPro" id="IPR058649">
    <property type="entry name" value="CzcB_C"/>
</dbReference>
<dbReference type="PROSITE" id="PS51257">
    <property type="entry name" value="PROKAR_LIPOPROTEIN"/>
    <property type="match status" value="1"/>
</dbReference>
<evidence type="ECO:0000313" key="4">
    <source>
        <dbReference type="EMBL" id="MCF2949464.1"/>
    </source>
</evidence>
<dbReference type="InterPro" id="IPR058636">
    <property type="entry name" value="Beta-barrel_YknX"/>
</dbReference>
<accession>A0ABS9DCE4</accession>
<dbReference type="EMBL" id="JAKGAS010000008">
    <property type="protein sequence ID" value="MCF2949464.1"/>
    <property type="molecule type" value="Genomic_DNA"/>
</dbReference>
<gene>
    <name evidence="4" type="ORF">L0668_15195</name>
</gene>
<dbReference type="Proteomes" id="UP001521137">
    <property type="component" value="Unassembled WGS sequence"/>
</dbReference>
<dbReference type="PANTHER" id="PTHR30469">
    <property type="entry name" value="MULTIDRUG RESISTANCE PROTEIN MDTA"/>
    <property type="match status" value="1"/>
</dbReference>
<evidence type="ECO:0000256" key="1">
    <source>
        <dbReference type="ARBA" id="ARBA00009477"/>
    </source>
</evidence>
<proteinExistence type="inferred from homology"/>
<evidence type="ECO:0000259" key="3">
    <source>
        <dbReference type="Pfam" id="PF25990"/>
    </source>
</evidence>
<dbReference type="NCBIfam" id="TIGR01730">
    <property type="entry name" value="RND_mfp"/>
    <property type="match status" value="1"/>
</dbReference>
<feature type="domain" description="YknX-like beta-barrel" evidence="3">
    <location>
        <begin position="254"/>
        <end position="324"/>
    </location>
</feature>
<comment type="caution">
    <text evidence="4">The sequence shown here is derived from an EMBL/GenBank/DDBJ whole genome shotgun (WGS) entry which is preliminary data.</text>
</comment>